<feature type="transmembrane region" description="Helical" evidence="5">
    <location>
        <begin position="408"/>
        <end position="426"/>
    </location>
</feature>
<feature type="transmembrane region" description="Helical" evidence="5">
    <location>
        <begin position="56"/>
        <end position="73"/>
    </location>
</feature>
<feature type="transmembrane region" description="Helical" evidence="5">
    <location>
        <begin position="432"/>
        <end position="448"/>
    </location>
</feature>
<accession>A0A248LJU1</accession>
<feature type="transmembrane region" description="Helical" evidence="5">
    <location>
        <begin position="359"/>
        <end position="378"/>
    </location>
</feature>
<dbReference type="RefSeq" id="WP_161493510.1">
    <property type="nucleotide sequence ID" value="NZ_CP022115.1"/>
</dbReference>
<dbReference type="Proteomes" id="UP000197424">
    <property type="component" value="Chromosome"/>
</dbReference>
<keyword evidence="2 5" id="KW-0812">Transmembrane</keyword>
<evidence type="ECO:0000256" key="2">
    <source>
        <dbReference type="ARBA" id="ARBA00022692"/>
    </source>
</evidence>
<keyword evidence="3 5" id="KW-1133">Transmembrane helix</keyword>
<evidence type="ECO:0000256" key="4">
    <source>
        <dbReference type="ARBA" id="ARBA00023136"/>
    </source>
</evidence>
<dbReference type="Pfam" id="PF13515">
    <property type="entry name" value="FUSC_2"/>
    <property type="match status" value="1"/>
</dbReference>
<sequence length="709" mass="77254">MWSLPPLAIDLLAQLRLSIGVYDPGFIRSRTALRGLIAIMSACFATWLTARLFAPHLAIFMTLAGGLASYSASLRVQDPSRRARLVTYLLMIPACWAGILITVTAHDMPLRQHLQLLPIIGMAFLASHWGVRASALGFALAYLSIVLVAVDPGQHTLYWLLGSVGLSLLITAAIQLTVLQQSPAQKLRQAIHMLRPVVAGICHDLIIQMNHTRVHNRRFHALDPLNNVLELTDGLIVSPANDLLFADPEARNNLRLHLSDLQRAAESLLTAIFSEAGDNGEALRSLRVLEAQAGNPDLRPQQLDGEPPALWHARRALLVALDALDNLSCYESTPSAAPAAPQNSDAPAPASSWVPAIRMALMGMAASALAYGITFALHEQRPRWAMLAAFLVCNGGLGDTMKTAVDRIFATLAGILAGMTLSHMLHGNIADELIALYVFLWVSLFIVQRNTRVRLFWVNLSVAQMYALVFGNTVDTYVEKIADTAIGALAAVCMAIIILPRVKPEFVRLSRQFFDRVAGILMSRLSPAAGEASDGTACPDPNCLPGHPEVMELEKLYRALADHIGALRHEALLFPSGGASALSRQYASLVLIKHYAVEISLLPHLPATALTDHPELVTLAAGVKAHLERLERCVAGEAGDEPVEVLDDRFATLLPQVSDDTTRHYLDWLQRLDSEVLRLQAALAGHRQMSRFVFGRFMPGMTTGSSPHR</sequence>
<dbReference type="GO" id="GO:0016020">
    <property type="term" value="C:membrane"/>
    <property type="evidence" value="ECO:0007669"/>
    <property type="project" value="UniProtKB-SubCell"/>
</dbReference>
<dbReference type="AlphaFoldDB" id="A0A248LJU1"/>
<evidence type="ECO:0000256" key="3">
    <source>
        <dbReference type="ARBA" id="ARBA00022989"/>
    </source>
</evidence>
<feature type="transmembrane region" description="Helical" evidence="5">
    <location>
        <begin position="455"/>
        <end position="473"/>
    </location>
</feature>
<feature type="transmembrane region" description="Helical" evidence="5">
    <location>
        <begin position="133"/>
        <end position="150"/>
    </location>
</feature>
<dbReference type="EMBL" id="CP022115">
    <property type="protein sequence ID" value="ASJ24443.1"/>
    <property type="molecule type" value="Genomic_DNA"/>
</dbReference>
<reference evidence="8" key="1">
    <citation type="submission" date="2017-06" db="EMBL/GenBank/DDBJ databases">
        <title>Whole genome sequence of Laribacter hongkongensis LHGZ1.</title>
        <authorList>
            <person name="Chen D."/>
            <person name="Wu H."/>
            <person name="Chen J."/>
        </authorList>
    </citation>
    <scope>NUCLEOTIDE SEQUENCE [LARGE SCALE GENOMIC DNA]</scope>
    <source>
        <strain evidence="8">LHGZ1</strain>
    </source>
</reference>
<evidence type="ECO:0000259" key="6">
    <source>
        <dbReference type="Pfam" id="PF13515"/>
    </source>
</evidence>
<dbReference type="InterPro" id="IPR049453">
    <property type="entry name" value="Memb_transporter_dom"/>
</dbReference>
<protein>
    <submittedName>
        <fullName evidence="7">Putative integral membrane protein</fullName>
    </submittedName>
</protein>
<feature type="domain" description="Integral membrane bound transporter" evidence="6">
    <location>
        <begin position="369"/>
        <end position="493"/>
    </location>
</feature>
<proteinExistence type="predicted"/>
<gene>
    <name evidence="7" type="ORF">LHGZ1_1612</name>
</gene>
<feature type="transmembrane region" description="Helical" evidence="5">
    <location>
        <begin position="156"/>
        <end position="179"/>
    </location>
</feature>
<feature type="transmembrane region" description="Helical" evidence="5">
    <location>
        <begin position="485"/>
        <end position="502"/>
    </location>
</feature>
<keyword evidence="4 5" id="KW-0472">Membrane</keyword>
<evidence type="ECO:0000256" key="1">
    <source>
        <dbReference type="ARBA" id="ARBA00004141"/>
    </source>
</evidence>
<comment type="subcellular location">
    <subcellularLocation>
        <location evidence="1">Membrane</location>
        <topology evidence="1">Multi-pass membrane protein</topology>
    </subcellularLocation>
</comment>
<feature type="transmembrane region" description="Helical" evidence="5">
    <location>
        <begin position="85"/>
        <end position="104"/>
    </location>
</feature>
<name>A0A248LJU1_9NEIS</name>
<evidence type="ECO:0000313" key="7">
    <source>
        <dbReference type="EMBL" id="ASJ24443.1"/>
    </source>
</evidence>
<evidence type="ECO:0000313" key="8">
    <source>
        <dbReference type="Proteomes" id="UP000197424"/>
    </source>
</evidence>
<organism evidence="7 8">
    <name type="scientific">Laribacter hongkongensis</name>
    <dbReference type="NCBI Taxonomy" id="168471"/>
    <lineage>
        <taxon>Bacteria</taxon>
        <taxon>Pseudomonadati</taxon>
        <taxon>Pseudomonadota</taxon>
        <taxon>Betaproteobacteria</taxon>
        <taxon>Neisseriales</taxon>
        <taxon>Aquaspirillaceae</taxon>
        <taxon>Laribacter</taxon>
    </lineage>
</organism>
<evidence type="ECO:0000256" key="5">
    <source>
        <dbReference type="SAM" id="Phobius"/>
    </source>
</evidence>